<dbReference type="AlphaFoldDB" id="A0A0D2VP28"/>
<evidence type="ECO:0000259" key="2">
    <source>
        <dbReference type="PROSITE" id="PS50181"/>
    </source>
</evidence>
<dbReference type="InterPro" id="IPR001810">
    <property type="entry name" value="F-box_dom"/>
</dbReference>
<dbReference type="PANTHER" id="PTHR16008:SF4">
    <property type="entry name" value="F-BOX ONLY PROTEIN 4"/>
    <property type="match status" value="1"/>
</dbReference>
<dbReference type="EMBL" id="KE346363">
    <property type="protein sequence ID" value="KJE92132.1"/>
    <property type="molecule type" value="Genomic_DNA"/>
</dbReference>
<dbReference type="SMART" id="SM00256">
    <property type="entry name" value="FBOX"/>
    <property type="match status" value="3"/>
</dbReference>
<dbReference type="GO" id="GO:0019005">
    <property type="term" value="C:SCF ubiquitin ligase complex"/>
    <property type="evidence" value="ECO:0007669"/>
    <property type="project" value="TreeGrafter"/>
</dbReference>
<dbReference type="PROSITE" id="PS50181">
    <property type="entry name" value="FBOX"/>
    <property type="match status" value="1"/>
</dbReference>
<feature type="region of interest" description="Disordered" evidence="1">
    <location>
        <begin position="376"/>
        <end position="405"/>
    </location>
</feature>
<accession>A0A0D2VP28</accession>
<dbReference type="GO" id="GO:0031146">
    <property type="term" value="P:SCF-dependent proteasomal ubiquitin-dependent protein catabolic process"/>
    <property type="evidence" value="ECO:0007669"/>
    <property type="project" value="InterPro"/>
</dbReference>
<reference evidence="4" key="1">
    <citation type="submission" date="2011-02" db="EMBL/GenBank/DDBJ databases">
        <title>The Genome Sequence of Capsaspora owczarzaki ATCC 30864.</title>
        <authorList>
            <person name="Russ C."/>
            <person name="Cuomo C."/>
            <person name="Burger G."/>
            <person name="Gray M.W."/>
            <person name="Holland P.W.H."/>
            <person name="King N."/>
            <person name="Lang F.B.F."/>
            <person name="Roger A.J."/>
            <person name="Ruiz-Trillo I."/>
            <person name="Young S.K."/>
            <person name="Zeng Q."/>
            <person name="Gargeya S."/>
            <person name="Alvarado L."/>
            <person name="Berlin A."/>
            <person name="Chapman S.B."/>
            <person name="Chen Z."/>
            <person name="Freedman E."/>
            <person name="Gellesch M."/>
            <person name="Goldberg J."/>
            <person name="Griggs A."/>
            <person name="Gujja S."/>
            <person name="Heilman E."/>
            <person name="Heiman D."/>
            <person name="Howarth C."/>
            <person name="Mehta T."/>
            <person name="Neiman D."/>
            <person name="Pearson M."/>
            <person name="Roberts A."/>
            <person name="Saif S."/>
            <person name="Shea T."/>
            <person name="Shenoy N."/>
            <person name="Sisk P."/>
            <person name="Stolte C."/>
            <person name="Sykes S."/>
            <person name="White J."/>
            <person name="Yandava C."/>
            <person name="Haas B."/>
            <person name="Nusbaum C."/>
            <person name="Birren B."/>
        </authorList>
    </citation>
    <scope>NUCLEOTIDE SEQUENCE</scope>
    <source>
        <strain evidence="4">ATCC 30864</strain>
    </source>
</reference>
<gene>
    <name evidence="3" type="ORF">CAOG_003150</name>
</gene>
<protein>
    <recommendedName>
        <fullName evidence="2">F-box domain-containing protein</fullName>
    </recommendedName>
</protein>
<dbReference type="RefSeq" id="XP_004363989.1">
    <property type="nucleotide sequence ID" value="XM_004363932.1"/>
</dbReference>
<dbReference type="InterPro" id="IPR039588">
    <property type="entry name" value="FBXO4"/>
</dbReference>
<dbReference type="InParanoid" id="A0A0D2VP28"/>
<dbReference type="GO" id="GO:0000209">
    <property type="term" value="P:protein polyubiquitination"/>
    <property type="evidence" value="ECO:0007669"/>
    <property type="project" value="TreeGrafter"/>
</dbReference>
<dbReference type="Pfam" id="PF12937">
    <property type="entry name" value="F-box-like"/>
    <property type="match status" value="3"/>
</dbReference>
<proteinExistence type="predicted"/>
<dbReference type="InterPro" id="IPR036047">
    <property type="entry name" value="F-box-like_dom_sf"/>
</dbReference>
<dbReference type="Gene3D" id="1.20.1280.50">
    <property type="match status" value="3"/>
</dbReference>
<organism evidence="3 4">
    <name type="scientific">Capsaspora owczarzaki (strain ATCC 30864)</name>
    <dbReference type="NCBI Taxonomy" id="595528"/>
    <lineage>
        <taxon>Eukaryota</taxon>
        <taxon>Filasterea</taxon>
        <taxon>Capsaspora</taxon>
    </lineage>
</organism>
<evidence type="ECO:0000256" key="1">
    <source>
        <dbReference type="SAM" id="MobiDB-lite"/>
    </source>
</evidence>
<dbReference type="PANTHER" id="PTHR16008">
    <property type="entry name" value="F-BOX ONLY PROTEIN 4"/>
    <property type="match status" value="1"/>
</dbReference>
<evidence type="ECO:0000313" key="4">
    <source>
        <dbReference type="Proteomes" id="UP000008743"/>
    </source>
</evidence>
<dbReference type="OrthoDB" id="1107553at2759"/>
<keyword evidence="4" id="KW-1185">Reference proteome</keyword>
<feature type="domain" description="F-box" evidence="2">
    <location>
        <begin position="126"/>
        <end position="172"/>
    </location>
</feature>
<name>A0A0D2VP28_CAPO3</name>
<dbReference type="SUPFAM" id="SSF81383">
    <property type="entry name" value="F-box domain"/>
    <property type="match status" value="3"/>
</dbReference>
<sequence length="405" mass="46648">MWEDEGDYFDTPAFPDYPMVSEEIVFHIFVQLEPRDLCTLCRVNYVWKRLMLDPRLWNRLGQRYIAETAAMMQEYDTMYSPTDALERDITRGQKMIKSIKAYEQKLRARQRLTIIVPTSVRQRFFFPDFPDIRTSLVLKILSYLPPDQLSKCQLVCRTWRKFARDQSLWRAFHERETCHLNALKSQYDQLFSPPEELERAINASNQKLRSFSKRMNIGLREQIAKAESQPSARRLAIASGAIFPRCPRFSSNLFLYILSFLSAGDVARCMRVCSTWRALAESNSELWASVALNETELLRRLTITYESMYSPPESLEIAIRSKQKLVDSIRKLKRLLVLRNNALNKHSAFVQREGIAILPRAGAAALPLSLGAISAQPRSRVRTRADSSPSGRTDGSRKPSAPISE</sequence>
<evidence type="ECO:0000313" key="3">
    <source>
        <dbReference type="EMBL" id="KJE92132.1"/>
    </source>
</evidence>
<dbReference type="Proteomes" id="UP000008743">
    <property type="component" value="Unassembled WGS sequence"/>
</dbReference>